<dbReference type="VEuPathDB" id="FungiDB:F503_05790"/>
<name>S3DAY5_OPHP1</name>
<dbReference type="GO" id="GO:0006606">
    <property type="term" value="P:protein import into nucleus"/>
    <property type="evidence" value="ECO:0007669"/>
    <property type="project" value="TreeGrafter"/>
</dbReference>
<dbReference type="OrthoDB" id="5590473at2759"/>
<organism evidence="2 3">
    <name type="scientific">Ophiostoma piceae (strain UAMH 11346)</name>
    <name type="common">Sap stain fungus</name>
    <dbReference type="NCBI Taxonomy" id="1262450"/>
    <lineage>
        <taxon>Eukaryota</taxon>
        <taxon>Fungi</taxon>
        <taxon>Dikarya</taxon>
        <taxon>Ascomycota</taxon>
        <taxon>Pezizomycotina</taxon>
        <taxon>Sordariomycetes</taxon>
        <taxon>Sordariomycetidae</taxon>
        <taxon>Ophiostomatales</taxon>
        <taxon>Ophiostomataceae</taxon>
        <taxon>Ophiostoma</taxon>
    </lineage>
</organism>
<feature type="compositionally biased region" description="Low complexity" evidence="1">
    <location>
        <begin position="59"/>
        <end position="89"/>
    </location>
</feature>
<gene>
    <name evidence="2" type="ORF">F503_05790</name>
</gene>
<evidence type="ECO:0000313" key="2">
    <source>
        <dbReference type="EMBL" id="EPE10695.1"/>
    </source>
</evidence>
<dbReference type="STRING" id="1262450.S3DAY5"/>
<evidence type="ECO:0000256" key="1">
    <source>
        <dbReference type="SAM" id="MobiDB-lite"/>
    </source>
</evidence>
<dbReference type="eggNOG" id="ENOG502S3QT">
    <property type="taxonomic scope" value="Eukaryota"/>
</dbReference>
<dbReference type="EMBL" id="KE148146">
    <property type="protein sequence ID" value="EPE10695.1"/>
    <property type="molecule type" value="Genomic_DNA"/>
</dbReference>
<dbReference type="PANTHER" id="PTHR15837">
    <property type="entry name" value="RAN GUANINE NUCLEOTIDE RELEASE FACTOR"/>
    <property type="match status" value="1"/>
</dbReference>
<evidence type="ECO:0000313" key="3">
    <source>
        <dbReference type="Proteomes" id="UP000016923"/>
    </source>
</evidence>
<sequence length="484" mass="52128">MSFNFSFPSIPLNQGAGTANDSLPASAKPARLGDFSSIFDTCFRPSIEGAVAGHEAADRAPAAAPSSPRKPKPASSASPSRALSPRAAAGVPHDVPYTGGLLKGFDFSVIGSPSGSASSTPLLQDTVSEGDDGDTDSDDVDIDDVALGQAVGGLRLTKGGDSGIHPSKTDTQWPDVEIASASTSPATTVTASLARAAVRAAIEDAAFAKRPTTANSPLLPHQAYPGQPSPVLIPTSPRRIKLPSTPHYKKSVPEKLHLTRSLLHQELKLDKEMATTIQEAARPVHVIVDMSNIFIGFVDNAKTRHKLMGRYNFVPFSFEVLTELLLRGRSHDKLAAAGSVKDAAARKPDYMTEAQELGYDMSILERIKKQDNDTPTAYSGYASFKEQAVDEVLHLKMCHSLLDFEPATLVLATGDANKAEFSDGFLSNVKRALKNGWCVELYSWKSNISRAWKDLQREQTNPAKFRIIELDKYLDFLIGPNPNF</sequence>
<dbReference type="GO" id="GO:0005634">
    <property type="term" value="C:nucleus"/>
    <property type="evidence" value="ECO:0007669"/>
    <property type="project" value="TreeGrafter"/>
</dbReference>
<dbReference type="GO" id="GO:0031267">
    <property type="term" value="F:small GTPase binding"/>
    <property type="evidence" value="ECO:0007669"/>
    <property type="project" value="TreeGrafter"/>
</dbReference>
<evidence type="ECO:0008006" key="4">
    <source>
        <dbReference type="Google" id="ProtNLM"/>
    </source>
</evidence>
<proteinExistence type="predicted"/>
<dbReference type="GO" id="GO:0005085">
    <property type="term" value="F:guanyl-nucleotide exchange factor activity"/>
    <property type="evidence" value="ECO:0007669"/>
    <property type="project" value="TreeGrafter"/>
</dbReference>
<feature type="region of interest" description="Disordered" evidence="1">
    <location>
        <begin position="53"/>
        <end position="91"/>
    </location>
</feature>
<dbReference type="HOGENOM" id="CLU_506386_0_0_1"/>
<feature type="compositionally biased region" description="Acidic residues" evidence="1">
    <location>
        <begin position="128"/>
        <end position="139"/>
    </location>
</feature>
<dbReference type="AlphaFoldDB" id="S3DAY5"/>
<dbReference type="Proteomes" id="UP000016923">
    <property type="component" value="Unassembled WGS sequence"/>
</dbReference>
<feature type="region of interest" description="Disordered" evidence="1">
    <location>
        <begin position="115"/>
        <end position="139"/>
    </location>
</feature>
<dbReference type="Gene3D" id="3.40.50.1010">
    <property type="entry name" value="5'-nuclease"/>
    <property type="match status" value="1"/>
</dbReference>
<dbReference type="InterPro" id="IPR007681">
    <property type="entry name" value="Mog1"/>
</dbReference>
<accession>S3DAY5</accession>
<dbReference type="PANTHER" id="PTHR15837:SF5">
    <property type="entry name" value="NYN DOMAIN-CONTAINING PROTEIN"/>
    <property type="match status" value="1"/>
</dbReference>
<protein>
    <recommendedName>
        <fullName evidence="4">NYN domain-containing protein</fullName>
    </recommendedName>
</protein>
<keyword evidence="3" id="KW-1185">Reference proteome</keyword>
<reference evidence="2 3" key="1">
    <citation type="journal article" date="2013" name="BMC Genomics">
        <title>The genome and transcriptome of the pine saprophyte Ophiostoma piceae, and a comparison with the bark beetle-associated pine pathogen Grosmannia clavigera.</title>
        <authorList>
            <person name="Haridas S."/>
            <person name="Wang Y."/>
            <person name="Lim L."/>
            <person name="Massoumi Alamouti S."/>
            <person name="Jackman S."/>
            <person name="Docking R."/>
            <person name="Robertson G."/>
            <person name="Birol I."/>
            <person name="Bohlmann J."/>
            <person name="Breuil C."/>
        </authorList>
    </citation>
    <scope>NUCLEOTIDE SEQUENCE [LARGE SCALE GENOMIC DNA]</scope>
    <source>
        <strain evidence="2 3">UAMH 11346</strain>
    </source>
</reference>
<dbReference type="CDD" id="cd18724">
    <property type="entry name" value="PIN_LabA-like"/>
    <property type="match status" value="1"/>
</dbReference>